<protein>
    <submittedName>
        <fullName evidence="2">Unplaced genomic scaffold PAXINscaffold_14, whole genome shotgun sequence</fullName>
    </submittedName>
</protein>
<dbReference type="EMBL" id="KN819336">
    <property type="protein sequence ID" value="KIJ15650.1"/>
    <property type="molecule type" value="Genomic_DNA"/>
</dbReference>
<dbReference type="HOGENOM" id="CLU_017131_1_0_1"/>
<dbReference type="SUPFAM" id="SSF46689">
    <property type="entry name" value="Homeodomain-like"/>
    <property type="match status" value="1"/>
</dbReference>
<feature type="compositionally biased region" description="Polar residues" evidence="1">
    <location>
        <begin position="277"/>
        <end position="289"/>
    </location>
</feature>
<feature type="region of interest" description="Disordered" evidence="1">
    <location>
        <begin position="120"/>
        <end position="197"/>
    </location>
</feature>
<reference evidence="3" key="2">
    <citation type="submission" date="2015-01" db="EMBL/GenBank/DDBJ databases">
        <title>Evolutionary Origins and Diversification of the Mycorrhizal Mutualists.</title>
        <authorList>
            <consortium name="DOE Joint Genome Institute"/>
            <consortium name="Mycorrhizal Genomics Consortium"/>
            <person name="Kohler A."/>
            <person name="Kuo A."/>
            <person name="Nagy L.G."/>
            <person name="Floudas D."/>
            <person name="Copeland A."/>
            <person name="Barry K.W."/>
            <person name="Cichocki N."/>
            <person name="Veneault-Fourrey C."/>
            <person name="LaButti K."/>
            <person name="Lindquist E.A."/>
            <person name="Lipzen A."/>
            <person name="Lundell T."/>
            <person name="Morin E."/>
            <person name="Murat C."/>
            <person name="Riley R."/>
            <person name="Ohm R."/>
            <person name="Sun H."/>
            <person name="Tunlid A."/>
            <person name="Henrissat B."/>
            <person name="Grigoriev I.V."/>
            <person name="Hibbett D.S."/>
            <person name="Martin F."/>
        </authorList>
    </citation>
    <scope>NUCLEOTIDE SEQUENCE [LARGE SCALE GENOMIC DNA]</scope>
    <source>
        <strain evidence="3">ATCC 200175</strain>
    </source>
</reference>
<feature type="region of interest" description="Disordered" evidence="1">
    <location>
        <begin position="426"/>
        <end position="458"/>
    </location>
</feature>
<evidence type="ECO:0000256" key="1">
    <source>
        <dbReference type="SAM" id="MobiDB-lite"/>
    </source>
</evidence>
<sequence>MDCKYDVLGGYVPSFIEHLEEARARLGVGAGPEASEEGMVIDNADGNEAAENSPAAPDTIFPDTPSLSLWTSTEQTAFFRALSVYSRWRPDLVAACVPTKSVWEVGLYLEALEQGAARLAMEEEEDEVDDREDDDSPREVAERNGKGKIKEQDDGNRDKDTDMDGSPSSSSSSGSDSDMDEDEDEDEDIPGAYKPYEPAHEVSEAWIDAEEVMASWVIHEDYLASLDKHANNDVDEGELEGVEREPPKRKRGRPRGSGKGRGRRRPPAGGKTEADSRSQSTPPLVQHSQTPERTHDLSTGPESSSGSRKRTLDSSDSPTHKRSKLVHERETLMGRLEDAHLLVLDGILREDEEAMRERNMSREGSVAEVRTHVANEGGLGSGDVVGVGASDERQVHQGNRERTGGCPSNAMIDPVLLALSGVTSGSAPTVPPAPTLDLPPSLRTNPRQHFRNSVRPTC</sequence>
<dbReference type="InterPro" id="IPR009057">
    <property type="entry name" value="Homeodomain-like_sf"/>
</dbReference>
<feature type="compositionally biased region" description="Basic and acidic residues" evidence="1">
    <location>
        <begin position="137"/>
        <end position="162"/>
    </location>
</feature>
<dbReference type="OrthoDB" id="2240312at2759"/>
<gene>
    <name evidence="2" type="ORF">PAXINDRAFT_99500</name>
</gene>
<evidence type="ECO:0000313" key="2">
    <source>
        <dbReference type="EMBL" id="KIJ15650.1"/>
    </source>
</evidence>
<dbReference type="AlphaFoldDB" id="A0A0C9TJ54"/>
<feature type="compositionally biased region" description="Low complexity" evidence="1">
    <location>
        <begin position="164"/>
        <end position="176"/>
    </location>
</feature>
<feature type="compositionally biased region" description="Acidic residues" evidence="1">
    <location>
        <begin position="122"/>
        <end position="136"/>
    </location>
</feature>
<dbReference type="Proteomes" id="UP000053647">
    <property type="component" value="Unassembled WGS sequence"/>
</dbReference>
<evidence type="ECO:0000313" key="3">
    <source>
        <dbReference type="Proteomes" id="UP000053647"/>
    </source>
</evidence>
<feature type="compositionally biased region" description="Acidic residues" evidence="1">
    <location>
        <begin position="177"/>
        <end position="189"/>
    </location>
</feature>
<name>A0A0C9TJ54_PAXIN</name>
<feature type="region of interest" description="Disordered" evidence="1">
    <location>
        <begin position="230"/>
        <end position="328"/>
    </location>
</feature>
<organism evidence="2 3">
    <name type="scientific">Paxillus involutus ATCC 200175</name>
    <dbReference type="NCBI Taxonomy" id="664439"/>
    <lineage>
        <taxon>Eukaryota</taxon>
        <taxon>Fungi</taxon>
        <taxon>Dikarya</taxon>
        <taxon>Basidiomycota</taxon>
        <taxon>Agaricomycotina</taxon>
        <taxon>Agaricomycetes</taxon>
        <taxon>Agaricomycetidae</taxon>
        <taxon>Boletales</taxon>
        <taxon>Paxilineae</taxon>
        <taxon>Paxillaceae</taxon>
        <taxon>Paxillus</taxon>
    </lineage>
</organism>
<reference evidence="2 3" key="1">
    <citation type="submission" date="2014-06" db="EMBL/GenBank/DDBJ databases">
        <authorList>
            <consortium name="DOE Joint Genome Institute"/>
            <person name="Kuo A."/>
            <person name="Kohler A."/>
            <person name="Nagy L.G."/>
            <person name="Floudas D."/>
            <person name="Copeland A."/>
            <person name="Barry K.W."/>
            <person name="Cichocki N."/>
            <person name="Veneault-Fourrey C."/>
            <person name="LaButti K."/>
            <person name="Lindquist E.A."/>
            <person name="Lipzen A."/>
            <person name="Lundell T."/>
            <person name="Morin E."/>
            <person name="Murat C."/>
            <person name="Sun H."/>
            <person name="Tunlid A."/>
            <person name="Henrissat B."/>
            <person name="Grigoriev I.V."/>
            <person name="Hibbett D.S."/>
            <person name="Martin F."/>
            <person name="Nordberg H.P."/>
            <person name="Cantor M.N."/>
            <person name="Hua S.X."/>
        </authorList>
    </citation>
    <scope>NUCLEOTIDE SEQUENCE [LARGE SCALE GENOMIC DNA]</scope>
    <source>
        <strain evidence="2 3">ATCC 200175</strain>
    </source>
</reference>
<proteinExistence type="predicted"/>
<keyword evidence="3" id="KW-1185">Reference proteome</keyword>
<accession>A0A0C9TJ54</accession>
<feature type="compositionally biased region" description="Basic residues" evidence="1">
    <location>
        <begin position="247"/>
        <end position="266"/>
    </location>
</feature>